<keyword evidence="1" id="KW-0812">Transmembrane</keyword>
<feature type="transmembrane region" description="Helical" evidence="1">
    <location>
        <begin position="21"/>
        <end position="43"/>
    </location>
</feature>
<evidence type="ECO:0000313" key="3">
    <source>
        <dbReference type="Proteomes" id="UP001574673"/>
    </source>
</evidence>
<comment type="caution">
    <text evidence="2">The sequence shown here is derived from an EMBL/GenBank/DDBJ whole genome shotgun (WGS) entry which is preliminary data.</text>
</comment>
<evidence type="ECO:0000313" key="2">
    <source>
        <dbReference type="EMBL" id="MFA9950870.1"/>
    </source>
</evidence>
<dbReference type="NCBIfam" id="TIGR02532">
    <property type="entry name" value="IV_pilin_GFxxxE"/>
    <property type="match status" value="1"/>
</dbReference>
<dbReference type="Proteomes" id="UP001574673">
    <property type="component" value="Unassembled WGS sequence"/>
</dbReference>
<dbReference type="InterPro" id="IPR012902">
    <property type="entry name" value="N_methyl_site"/>
</dbReference>
<proteinExistence type="predicted"/>
<reference evidence="3" key="1">
    <citation type="submission" date="2024-06" db="EMBL/GenBank/DDBJ databases">
        <title>Radixoralia hellwigii gen. nov., sp nov., isolated from a root canal in the human oral cavity.</title>
        <authorList>
            <person name="Bartsch S."/>
            <person name="Wittmer A."/>
            <person name="Schulz A.-K."/>
            <person name="Neumann-Schaal M."/>
            <person name="Wolf J."/>
            <person name="Gronow S."/>
            <person name="Tennert C."/>
            <person name="Haecker G."/>
            <person name="Cieplik F."/>
            <person name="Al-Ahmad A."/>
        </authorList>
    </citation>
    <scope>NUCLEOTIDE SEQUENCE [LARGE SCALE GENOMIC DNA]</scope>
    <source>
        <strain evidence="3">Wk13</strain>
    </source>
</reference>
<evidence type="ECO:0000256" key="1">
    <source>
        <dbReference type="SAM" id="Phobius"/>
    </source>
</evidence>
<organism evidence="2 3">
    <name type="scientific">Dentiradicibacter hellwigii</name>
    <dbReference type="NCBI Taxonomy" id="3149053"/>
    <lineage>
        <taxon>Bacteria</taxon>
        <taxon>Pseudomonadati</taxon>
        <taxon>Pseudomonadota</taxon>
        <taxon>Betaproteobacteria</taxon>
        <taxon>Rhodocyclales</taxon>
        <taxon>Rhodocyclaceae</taxon>
        <taxon>Dentiradicibacter</taxon>
    </lineage>
</organism>
<keyword evidence="1" id="KW-0472">Membrane</keyword>
<accession>A0ABV4UI46</accession>
<dbReference type="Pfam" id="PF07963">
    <property type="entry name" value="N_methyl"/>
    <property type="match status" value="1"/>
</dbReference>
<gene>
    <name evidence="2" type="ORF">ABCS64_11140</name>
</gene>
<keyword evidence="3" id="KW-1185">Reference proteome</keyword>
<keyword evidence="1" id="KW-1133">Transmembrane helix</keyword>
<name>A0ABV4UI46_9RHOO</name>
<dbReference type="RefSeq" id="WP_418891965.1">
    <property type="nucleotide sequence ID" value="NZ_JBEUWX010000003.1"/>
</dbReference>
<protein>
    <submittedName>
        <fullName evidence="2">Prepilin-type N-terminal cleavage/methylation domain-containing protein</fullName>
    </submittedName>
</protein>
<dbReference type="EMBL" id="JBEUWX010000003">
    <property type="protein sequence ID" value="MFA9950870.1"/>
    <property type="molecule type" value="Genomic_DNA"/>
</dbReference>
<dbReference type="PROSITE" id="PS00409">
    <property type="entry name" value="PROKAR_NTER_METHYL"/>
    <property type="match status" value="1"/>
</dbReference>
<sequence>MRRRRAARHSAGAGGFTLVEVMVALVVTSLLVAVLMGALFYMYRVQESLQDELITREKVLRTRAWFEDVLSACLPIKADSGLTNVPFSGSTSEIRCETTQSLRPMLGNAPVPVHLSLVRGDRRTRLAYDEYRPGSEAAEGTRFTLAEWEEAEVEFRFADHDGKESERWPKEDGRQEETLPALVMLRIRQKDTPEQVWIVGLRNDPWFEPPRKMPFGLGIK</sequence>